<accession>A0A6A2YDQ8</accession>
<dbReference type="GO" id="GO:0016705">
    <property type="term" value="F:oxidoreductase activity, acting on paired donors, with incorporation or reduction of molecular oxygen"/>
    <property type="evidence" value="ECO:0007669"/>
    <property type="project" value="InterPro"/>
</dbReference>
<dbReference type="InterPro" id="IPR036396">
    <property type="entry name" value="Cyt_P450_sf"/>
</dbReference>
<dbReference type="InterPro" id="IPR044730">
    <property type="entry name" value="RNase_H-like_dom_plant"/>
</dbReference>
<dbReference type="Pfam" id="PF13456">
    <property type="entry name" value="RVT_3"/>
    <property type="match status" value="1"/>
</dbReference>
<dbReference type="InterPro" id="IPR002401">
    <property type="entry name" value="Cyt_P450_E_grp-I"/>
</dbReference>
<dbReference type="PANTHER" id="PTHR47950">
    <property type="entry name" value="CYTOCHROME P450, FAMILY 76, SUBFAMILY C, POLYPEPTIDE 5-RELATED"/>
    <property type="match status" value="1"/>
</dbReference>
<dbReference type="GO" id="GO:0004523">
    <property type="term" value="F:RNA-DNA hybrid ribonuclease activity"/>
    <property type="evidence" value="ECO:0007669"/>
    <property type="project" value="InterPro"/>
</dbReference>
<reference evidence="4" key="1">
    <citation type="submission" date="2019-09" db="EMBL/GenBank/DDBJ databases">
        <title>Draft genome information of white flower Hibiscus syriacus.</title>
        <authorList>
            <person name="Kim Y.-M."/>
        </authorList>
    </citation>
    <scope>NUCLEOTIDE SEQUENCE [LARGE SCALE GENOMIC DNA]</scope>
    <source>
        <strain evidence="4">YM2019G1</strain>
    </source>
</reference>
<organism evidence="4 5">
    <name type="scientific">Hibiscus syriacus</name>
    <name type="common">Rose of Sharon</name>
    <dbReference type="NCBI Taxonomy" id="106335"/>
    <lineage>
        <taxon>Eukaryota</taxon>
        <taxon>Viridiplantae</taxon>
        <taxon>Streptophyta</taxon>
        <taxon>Embryophyta</taxon>
        <taxon>Tracheophyta</taxon>
        <taxon>Spermatophyta</taxon>
        <taxon>Magnoliopsida</taxon>
        <taxon>eudicotyledons</taxon>
        <taxon>Gunneridae</taxon>
        <taxon>Pentapetalae</taxon>
        <taxon>rosids</taxon>
        <taxon>malvids</taxon>
        <taxon>Malvales</taxon>
        <taxon>Malvaceae</taxon>
        <taxon>Malvoideae</taxon>
        <taxon>Hibiscus</taxon>
    </lineage>
</organism>
<dbReference type="GO" id="GO:0005506">
    <property type="term" value="F:iron ion binding"/>
    <property type="evidence" value="ECO:0007669"/>
    <property type="project" value="InterPro"/>
</dbReference>
<evidence type="ECO:0000313" key="5">
    <source>
        <dbReference type="Proteomes" id="UP000436088"/>
    </source>
</evidence>
<evidence type="ECO:0000256" key="2">
    <source>
        <dbReference type="SAM" id="MobiDB-lite"/>
    </source>
</evidence>
<proteinExistence type="inferred from homology"/>
<comment type="caution">
    <text evidence="4">The sequence shown here is derived from an EMBL/GenBank/DDBJ whole genome shotgun (WGS) entry which is preliminary data.</text>
</comment>
<dbReference type="SUPFAM" id="SSF48264">
    <property type="entry name" value="Cytochrome P450"/>
    <property type="match status" value="1"/>
</dbReference>
<dbReference type="PRINTS" id="PR00385">
    <property type="entry name" value="P450"/>
</dbReference>
<dbReference type="GO" id="GO:0003676">
    <property type="term" value="F:nucleic acid binding"/>
    <property type="evidence" value="ECO:0007669"/>
    <property type="project" value="InterPro"/>
</dbReference>
<evidence type="ECO:0000256" key="1">
    <source>
        <dbReference type="ARBA" id="ARBA00010617"/>
    </source>
</evidence>
<keyword evidence="5" id="KW-1185">Reference proteome</keyword>
<dbReference type="EMBL" id="VEPZ02001371">
    <property type="protein sequence ID" value="KAE8676956.1"/>
    <property type="molecule type" value="Genomic_DNA"/>
</dbReference>
<feature type="region of interest" description="Disordered" evidence="2">
    <location>
        <begin position="296"/>
        <end position="331"/>
    </location>
</feature>
<dbReference type="CDD" id="cd06222">
    <property type="entry name" value="RNase_H_like"/>
    <property type="match status" value="1"/>
</dbReference>
<dbReference type="InterPro" id="IPR001128">
    <property type="entry name" value="Cyt_P450"/>
</dbReference>
<comment type="similarity">
    <text evidence="1">Belongs to the cytochrome P450 family.</text>
</comment>
<evidence type="ECO:0000259" key="3">
    <source>
        <dbReference type="Pfam" id="PF13456"/>
    </source>
</evidence>
<protein>
    <submittedName>
        <fullName evidence="4">ADP-ribose pyrophosphatase</fullName>
    </submittedName>
</protein>
<dbReference type="AlphaFoldDB" id="A0A6A2YDQ8"/>
<name>A0A6A2YDQ8_HIBSY</name>
<dbReference type="PANTHER" id="PTHR47950:SF23">
    <property type="entry name" value="GERANIOL 8-HYDROXYLASE-LIKE"/>
    <property type="match status" value="1"/>
</dbReference>
<feature type="domain" description="RNase H type-1" evidence="3">
    <location>
        <begin position="206"/>
        <end position="278"/>
    </location>
</feature>
<dbReference type="Proteomes" id="UP000436088">
    <property type="component" value="Unassembled WGS sequence"/>
</dbReference>
<evidence type="ECO:0000313" key="4">
    <source>
        <dbReference type="EMBL" id="KAE8676956.1"/>
    </source>
</evidence>
<dbReference type="Gene3D" id="1.10.630.10">
    <property type="entry name" value="Cytochrome P450"/>
    <property type="match status" value="1"/>
</dbReference>
<dbReference type="GO" id="GO:0020037">
    <property type="term" value="F:heme binding"/>
    <property type="evidence" value="ECO:0007669"/>
    <property type="project" value="InterPro"/>
</dbReference>
<dbReference type="Pfam" id="PF00067">
    <property type="entry name" value="p450"/>
    <property type="match status" value="2"/>
</dbReference>
<gene>
    <name evidence="4" type="ORF">F3Y22_tig00111566pilonHSYRG00193</name>
</gene>
<dbReference type="GO" id="GO:0004497">
    <property type="term" value="F:monooxygenase activity"/>
    <property type="evidence" value="ECO:0007669"/>
    <property type="project" value="InterPro"/>
</dbReference>
<dbReference type="InterPro" id="IPR002156">
    <property type="entry name" value="RNaseH_domain"/>
</dbReference>
<dbReference type="PRINTS" id="PR00463">
    <property type="entry name" value="EP450I"/>
</dbReference>
<sequence>MVKASAMVGGRIGIDEGMGCWESSCTWDIGILGVVHWCAATRLEMVKVWVWDLKKRCASTWDTGGVCASRGAWAPGNGMTVNYWDDIWVPRLGHLCYYAINSSPTDKELHPISFVNATDHLVWGLTLDSIYHVNSAYSKLLESEWCTVDSRWKSVWSLRIPQRIRRSSTSFETALELDNFGTLFFLLLSLSWAKCFDNLGSKTSSKHSGNRCKPGGAVRDSACDWLIGFSKNIGVSSVLQAELWGIYKGLLLGRSFGLSNLIVQSDSSQLVKMQNALHADQLAKLASKDHFELDQCTSPPPEVSSLLARDASSTPMVPEAQKSGRTDKLPPGPPTIPIAGNLFQLDALHALQHHKTGLPWMPVSTTWRNLRKICNLHIFASHKLDANRYLQQSKIEQLLADVHDSSRIGEAIDISTIVLKTSLNLMSSTVFSNDLADTSDTALEFGEIIEGIKKELGKPNFGDYFPTLLGNLDLQGIRRRMTTHFGELMTLFDDLIDKRFESRKMKDSISTNDLLDMLLQITGTETTTSTLEWAMVELLHNPKTLSDARRELQQKIGQGKMVDESDVTCLPYLQAIVKETLRLHPPVPLLLPWKVKADIEIHGFEVPKGAQVSINAWAIGRDPGCWEEPELFLPERFMGSDVDVKVRDFGIIPFEGGRRIRPELPLAMRMLHLVLDTLIHSFDWELEDGVTPENLNMDDAYGLVLQKARRLRVIPRLI</sequence>